<accession>A0A4Q2JPU0</accession>
<name>A0A4Q2JPU0_9MICO</name>
<evidence type="ECO:0000313" key="1">
    <source>
        <dbReference type="EMBL" id="RXZ48337.1"/>
    </source>
</evidence>
<sequence length="129" mass="14134">MNDWTEDQLDRVGAADQLEVASVRDDGSLRPFTTVWVARVGDELFIRSAYGPENGWYKRAREAGVGRIKSAGVIRDVAFVPVPTDDTALHAALDAEYSRKYGPHHAAHVTATVLGDDVRGVTLRLDAQD</sequence>
<dbReference type="EMBL" id="SDPL01000098">
    <property type="protein sequence ID" value="RXZ48337.1"/>
    <property type="molecule type" value="Genomic_DNA"/>
</dbReference>
<reference evidence="1 2" key="1">
    <citation type="submission" date="2019-01" db="EMBL/GenBank/DDBJ databases">
        <authorList>
            <person name="Li J."/>
        </authorList>
    </citation>
    <scope>NUCLEOTIDE SEQUENCE [LARGE SCALE GENOMIC DNA]</scope>
    <source>
        <strain evidence="1 2">CGMCC 4.7180</strain>
    </source>
</reference>
<dbReference type="OrthoDB" id="162563at2"/>
<dbReference type="InterPro" id="IPR016888">
    <property type="entry name" value="UCP028498"/>
</dbReference>
<dbReference type="Proteomes" id="UP000292881">
    <property type="component" value="Unassembled WGS sequence"/>
</dbReference>
<organism evidence="1 2">
    <name type="scientific">Agromyces binzhouensis</name>
    <dbReference type="NCBI Taxonomy" id="1817495"/>
    <lineage>
        <taxon>Bacteria</taxon>
        <taxon>Bacillati</taxon>
        <taxon>Actinomycetota</taxon>
        <taxon>Actinomycetes</taxon>
        <taxon>Micrococcales</taxon>
        <taxon>Microbacteriaceae</taxon>
        <taxon>Agromyces</taxon>
    </lineage>
</organism>
<gene>
    <name evidence="1" type="ORF">ESO86_06995</name>
</gene>
<proteinExistence type="predicted"/>
<dbReference type="AlphaFoldDB" id="A0A4Q2JPU0"/>
<protein>
    <submittedName>
        <fullName evidence="1">DUF2255 family protein</fullName>
    </submittedName>
</protein>
<dbReference type="RefSeq" id="WP_129234252.1">
    <property type="nucleotide sequence ID" value="NZ_SDPL01000098.1"/>
</dbReference>
<comment type="caution">
    <text evidence="1">The sequence shown here is derived from an EMBL/GenBank/DDBJ whole genome shotgun (WGS) entry which is preliminary data.</text>
</comment>
<dbReference type="Pfam" id="PF10012">
    <property type="entry name" value="DUF2255"/>
    <property type="match status" value="1"/>
</dbReference>
<evidence type="ECO:0000313" key="2">
    <source>
        <dbReference type="Proteomes" id="UP000292881"/>
    </source>
</evidence>
<keyword evidence="2" id="KW-1185">Reference proteome</keyword>